<dbReference type="RefSeq" id="WP_211335900.1">
    <property type="nucleotide sequence ID" value="NZ_QQBC01000008.1"/>
</dbReference>
<comment type="caution">
    <text evidence="1">The sequence shown here is derived from an EMBL/GenBank/DDBJ whole genome shotgun (WGS) entry which is preliminary data.</text>
</comment>
<evidence type="ECO:0000313" key="2">
    <source>
        <dbReference type="Proteomes" id="UP000254869"/>
    </source>
</evidence>
<evidence type="ECO:0000313" key="1">
    <source>
        <dbReference type="EMBL" id="RDI64207.1"/>
    </source>
</evidence>
<dbReference type="EMBL" id="QQBC01000008">
    <property type="protein sequence ID" value="RDI64207.1"/>
    <property type="molecule type" value="Genomic_DNA"/>
</dbReference>
<sequence length="51" mass="5862">MSSYATPHFVAKVREAGVEIIEKRESTFRPDHPNALPEPHLFVYARRPQAN</sequence>
<name>A0A370I0C6_9NOCA</name>
<protein>
    <submittedName>
        <fullName evidence="1">Uncharacterized protein</fullName>
    </submittedName>
</protein>
<dbReference type="AlphaFoldDB" id="A0A370I0C6"/>
<dbReference type="Proteomes" id="UP000254869">
    <property type="component" value="Unassembled WGS sequence"/>
</dbReference>
<accession>A0A370I0C6</accession>
<reference evidence="1 2" key="1">
    <citation type="submission" date="2018-07" db="EMBL/GenBank/DDBJ databases">
        <title>Genomic Encyclopedia of Type Strains, Phase IV (KMG-IV): sequencing the most valuable type-strain genomes for metagenomic binning, comparative biology and taxonomic classification.</title>
        <authorList>
            <person name="Goeker M."/>
        </authorList>
    </citation>
    <scope>NUCLEOTIDE SEQUENCE [LARGE SCALE GENOMIC DNA]</scope>
    <source>
        <strain evidence="1 2">DSM 44290</strain>
    </source>
</reference>
<proteinExistence type="predicted"/>
<gene>
    <name evidence="1" type="ORF">DFR76_10838</name>
</gene>
<organism evidence="1 2">
    <name type="scientific">Nocardia pseudobrasiliensis</name>
    <dbReference type="NCBI Taxonomy" id="45979"/>
    <lineage>
        <taxon>Bacteria</taxon>
        <taxon>Bacillati</taxon>
        <taxon>Actinomycetota</taxon>
        <taxon>Actinomycetes</taxon>
        <taxon>Mycobacteriales</taxon>
        <taxon>Nocardiaceae</taxon>
        <taxon>Nocardia</taxon>
    </lineage>
</organism>
<keyword evidence="2" id="KW-1185">Reference proteome</keyword>